<dbReference type="GO" id="GO:0008081">
    <property type="term" value="F:phosphoric diester hydrolase activity"/>
    <property type="evidence" value="ECO:0007669"/>
    <property type="project" value="InterPro"/>
</dbReference>
<proteinExistence type="predicted"/>
<evidence type="ECO:0000259" key="2">
    <source>
        <dbReference type="PROSITE" id="PS51704"/>
    </source>
</evidence>
<evidence type="ECO:0000313" key="3">
    <source>
        <dbReference type="EMBL" id="KGM99735.1"/>
    </source>
</evidence>
<protein>
    <submittedName>
        <fullName evidence="3">Glycerophosphodiester phosphodiesterase</fullName>
    </submittedName>
</protein>
<dbReference type="PANTHER" id="PTHR46211">
    <property type="entry name" value="GLYCEROPHOSPHORYL DIESTER PHOSPHODIESTERASE"/>
    <property type="match status" value="1"/>
</dbReference>
<feature type="transmembrane region" description="Helical" evidence="1">
    <location>
        <begin position="123"/>
        <end position="143"/>
    </location>
</feature>
<dbReference type="EMBL" id="JDRY01000030">
    <property type="protein sequence ID" value="KGM99735.1"/>
    <property type="molecule type" value="Genomic_DNA"/>
</dbReference>
<keyword evidence="1" id="KW-1133">Transmembrane helix</keyword>
<evidence type="ECO:0000313" key="4">
    <source>
        <dbReference type="Proteomes" id="UP000030014"/>
    </source>
</evidence>
<feature type="domain" description="GP-PDE" evidence="2">
    <location>
        <begin position="358"/>
        <end position="582"/>
    </location>
</feature>
<keyword evidence="1" id="KW-0472">Membrane</keyword>
<dbReference type="PROSITE" id="PS51704">
    <property type="entry name" value="GP_PDE"/>
    <property type="match status" value="1"/>
</dbReference>
<dbReference type="Pfam" id="PF03009">
    <property type="entry name" value="GDPD"/>
    <property type="match status" value="1"/>
</dbReference>
<dbReference type="GO" id="GO:0006629">
    <property type="term" value="P:lipid metabolic process"/>
    <property type="evidence" value="ECO:0007669"/>
    <property type="project" value="InterPro"/>
</dbReference>
<dbReference type="SUPFAM" id="SSF51695">
    <property type="entry name" value="PLC-like phosphodiesterases"/>
    <property type="match status" value="1"/>
</dbReference>
<comment type="caution">
    <text evidence="3">The sequence shown here is derived from an EMBL/GenBank/DDBJ whole genome shotgun (WGS) entry which is preliminary data.</text>
</comment>
<dbReference type="Proteomes" id="UP000030014">
    <property type="component" value="Unassembled WGS sequence"/>
</dbReference>
<keyword evidence="1" id="KW-0812">Transmembrane</keyword>
<organism evidence="3 4">
    <name type="scientific">Clostridium botulinum C/D str. DC5</name>
    <dbReference type="NCBI Taxonomy" id="1443128"/>
    <lineage>
        <taxon>Bacteria</taxon>
        <taxon>Bacillati</taxon>
        <taxon>Bacillota</taxon>
        <taxon>Clostridia</taxon>
        <taxon>Eubacteriales</taxon>
        <taxon>Clostridiaceae</taxon>
        <taxon>Clostridium</taxon>
    </lineage>
</organism>
<sequence>MKYFKNEFRKIIEDFKFGWSQFLKYELATKLILTILIMPIFSFSISLLMKNKGASVLANSQILKFGLSKQGVLSLAILYMMAVFVILIEIGGLIVIGSSLIATKREYRFYSILGFCLKKIPKFIGIGGIYAVLFYVAFINFIGMQDYSVFGISLELPGFIQTYIDESTLLLAIELGIVLLIIFLFIRWIFTFHFIILENKSSREALKESWLLVRKNFKKVIKYFITIFILTTILIFIAYFSWSTIIYKLINTFNYNSYWERVFIIAVILIRKFIGFLVFFIFSPLQIHWITRLFYSLRKENNNESSISNIKLKEKPSILDRLFFRKKIIICFSILVVVLLSVMIGFIADDNLDIIQNVKVTAHRGNTLNDPENTLASIKSAIDCKANFAEIDVVQSKDSKVFLSHNFNLKKSTGVDENSWNLSYDDVKKLDGGVITNRMPLLEEAIKLSKGKIKLNIEIKANENEKDIVKNVVKIIEKENFIESCVVTSLDYDTLQKVKKLNPRIKIGYIIYLAKGNVEKLNTDFYSVEESLVSEDLISKAHSMGREVHVWTVNNECNMDKFIELGVDNIITDESEILIQRLKDIKRDSPFKRFLEMILNL</sequence>
<dbReference type="InterPro" id="IPR030395">
    <property type="entry name" value="GP_PDE_dom"/>
</dbReference>
<dbReference type="Pfam" id="PF10110">
    <property type="entry name" value="GPDPase_memb"/>
    <property type="match status" value="1"/>
</dbReference>
<dbReference type="Gene3D" id="3.20.20.190">
    <property type="entry name" value="Phosphatidylinositol (PI) phosphodiesterase"/>
    <property type="match status" value="1"/>
</dbReference>
<gene>
    <name evidence="3" type="ORF">Z955_06130</name>
</gene>
<feature type="transmembrane region" description="Helical" evidence="1">
    <location>
        <begin position="262"/>
        <end position="282"/>
    </location>
</feature>
<dbReference type="InterPro" id="IPR018476">
    <property type="entry name" value="GlyceroP-diester-Pdiesterase_M"/>
</dbReference>
<feature type="transmembrane region" description="Helical" evidence="1">
    <location>
        <begin position="328"/>
        <end position="348"/>
    </location>
</feature>
<accession>A0A0A0IJN5</accession>
<feature type="transmembrane region" description="Helical" evidence="1">
    <location>
        <begin position="31"/>
        <end position="49"/>
    </location>
</feature>
<feature type="transmembrane region" description="Helical" evidence="1">
    <location>
        <begin position="76"/>
        <end position="102"/>
    </location>
</feature>
<dbReference type="InterPro" id="IPR017946">
    <property type="entry name" value="PLC-like_Pdiesterase_TIM-brl"/>
</dbReference>
<feature type="transmembrane region" description="Helical" evidence="1">
    <location>
        <begin position="175"/>
        <end position="199"/>
    </location>
</feature>
<dbReference type="PANTHER" id="PTHR46211:SF8">
    <property type="entry name" value="PHOSPHODIESTERASE"/>
    <property type="match status" value="1"/>
</dbReference>
<dbReference type="RefSeq" id="WP_039259390.1">
    <property type="nucleotide sequence ID" value="NZ_JDRY01000030.1"/>
</dbReference>
<reference evidence="3 4" key="1">
    <citation type="submission" date="2014-01" db="EMBL/GenBank/DDBJ databases">
        <title>Plasmidome dynamics in the species complex Clostridium novyi sensu lato converts strains of independent lineages into distinctly different pathogens.</title>
        <authorList>
            <person name="Skarin H."/>
            <person name="Segerman B."/>
        </authorList>
    </citation>
    <scope>NUCLEOTIDE SEQUENCE [LARGE SCALE GENOMIC DNA]</scope>
    <source>
        <strain evidence="3 4">DC5</strain>
    </source>
</reference>
<dbReference type="AlphaFoldDB" id="A0A0A0IJN5"/>
<feature type="transmembrane region" description="Helical" evidence="1">
    <location>
        <begin position="220"/>
        <end position="242"/>
    </location>
</feature>
<name>A0A0A0IJN5_CLOBO</name>
<evidence type="ECO:0000256" key="1">
    <source>
        <dbReference type="SAM" id="Phobius"/>
    </source>
</evidence>